<reference evidence="2 3" key="1">
    <citation type="submission" date="2020-08" db="EMBL/GenBank/DDBJ databases">
        <title>Genomic Encyclopedia of Type Strains, Phase IV (KMG-IV): sequencing the most valuable type-strain genomes for metagenomic binning, comparative biology and taxonomic classification.</title>
        <authorList>
            <person name="Goeker M."/>
        </authorList>
    </citation>
    <scope>NUCLEOTIDE SEQUENCE [LARGE SCALE GENOMIC DNA]</scope>
    <source>
        <strain evidence="2 3">DSM 29007</strain>
    </source>
</reference>
<name>A0A841GMF8_9BACT</name>
<evidence type="ECO:0000313" key="3">
    <source>
        <dbReference type="Proteomes" id="UP000582837"/>
    </source>
</evidence>
<feature type="transmembrane region" description="Helical" evidence="1">
    <location>
        <begin position="269"/>
        <end position="290"/>
    </location>
</feature>
<gene>
    <name evidence="2" type="ORF">HNQ61_000093</name>
</gene>
<evidence type="ECO:0000313" key="2">
    <source>
        <dbReference type="EMBL" id="MBB6068482.1"/>
    </source>
</evidence>
<proteinExistence type="predicted"/>
<feature type="transmembrane region" description="Helical" evidence="1">
    <location>
        <begin position="156"/>
        <end position="178"/>
    </location>
</feature>
<keyword evidence="1" id="KW-0812">Transmembrane</keyword>
<sequence length="292" mass="33411">MTSRAGIIRSYEASFLLDEARLRKIASVFDEFGRRLERTTTVEFQVNRADNSFYETEDIGGVLDDDNAAGKEIREITIRLLTGEAQLDLHGRDSREVAAKVSFGREQDSPLFGRETRVRFTIVEKGRDWCFLFADELDTQVRRTLTRQIRWFPARLIDIGFAVAVVGLVVIFAGTWLAPTRMTAAQVARLSDGEKLSHILFLIQKQQNIWSPDVGAFFALCVFMPVILMLMALELRPISRFRNWLNQPVFYWGDFVAVHDRNKSRTTNVVWVVVVGFVVSILASFAYAWFSK</sequence>
<protein>
    <submittedName>
        <fullName evidence="2">Uncharacterized protein</fullName>
    </submittedName>
</protein>
<dbReference type="AlphaFoldDB" id="A0A841GMF8"/>
<organism evidence="2 3">
    <name type="scientific">Longimicrobium terrae</name>
    <dbReference type="NCBI Taxonomy" id="1639882"/>
    <lineage>
        <taxon>Bacteria</taxon>
        <taxon>Pseudomonadati</taxon>
        <taxon>Gemmatimonadota</taxon>
        <taxon>Longimicrobiia</taxon>
        <taxon>Longimicrobiales</taxon>
        <taxon>Longimicrobiaceae</taxon>
        <taxon>Longimicrobium</taxon>
    </lineage>
</organism>
<accession>A0A841GMF8</accession>
<evidence type="ECO:0000256" key="1">
    <source>
        <dbReference type="SAM" id="Phobius"/>
    </source>
</evidence>
<comment type="caution">
    <text evidence="2">The sequence shown here is derived from an EMBL/GenBank/DDBJ whole genome shotgun (WGS) entry which is preliminary data.</text>
</comment>
<feature type="transmembrane region" description="Helical" evidence="1">
    <location>
        <begin position="214"/>
        <end position="233"/>
    </location>
</feature>
<keyword evidence="3" id="KW-1185">Reference proteome</keyword>
<keyword evidence="1" id="KW-0472">Membrane</keyword>
<dbReference type="Proteomes" id="UP000582837">
    <property type="component" value="Unassembled WGS sequence"/>
</dbReference>
<dbReference type="RefSeq" id="WP_170030601.1">
    <property type="nucleotide sequence ID" value="NZ_JABDTL010000001.1"/>
</dbReference>
<keyword evidence="1" id="KW-1133">Transmembrane helix</keyword>
<dbReference type="EMBL" id="JACHIA010000001">
    <property type="protein sequence ID" value="MBB6068482.1"/>
    <property type="molecule type" value="Genomic_DNA"/>
</dbReference>